<dbReference type="Proteomes" id="UP000606786">
    <property type="component" value="Unassembled WGS sequence"/>
</dbReference>
<evidence type="ECO:0000313" key="6">
    <source>
        <dbReference type="Proteomes" id="UP000606786"/>
    </source>
</evidence>
<reference evidence="5" key="1">
    <citation type="submission" date="2020-11" db="EMBL/GenBank/DDBJ databases">
        <authorList>
            <person name="Whitehead M."/>
        </authorList>
    </citation>
    <scope>NUCLEOTIDE SEQUENCE</scope>
    <source>
        <strain evidence="5">EGII</strain>
    </source>
</reference>
<dbReference type="OrthoDB" id="5577072at2759"/>
<sequence>METKKISFGFSKIAKKPNLLRSNKAKEKEDSKVELIKCLEGQKIKLMQEKQVAAPLVIPLKESTKTSAALASLIKRRAVLLGEADELPANEPSPNVNSTTKDIDNLPLEERAARELLASVQNNGNETIDQSLILPALKADELPLDGAKQSSIDDYESVPIEQFGKAILRGMGWIEPIQKNGQPPAEEMPFVRPKGMGLGADKALKKQPLLVAPEKNEVLEIKKLAYVRVLGGKNKDLYGQIEGFDDHAGRVIVKMAIGGAKEAFNEFLCQPVSKKEYAQYGKCINTAKYEEYKRMENEQGQIIIKKEDKDRKSPKDEDKVKVEIKKEGETNKYDRSDRKKRENYEESRKNKCESYRQRSVYQSSSRKHDDRVNYSNNGDRVEDDRRNRRRNSGSRHYEEDEQRNSGSRREYYDERRNVRDQNKCRSRGRTIRLSQEERLPSASSSSRRQQYTDDTSASSGTDSDSDSAYERKMKKKSSHKSKAKKSSKKSKRKHHRTTETESSTDSDGEKEAIRWQKKQHKKKTKKSKKPRSRSRSHERSSRR</sequence>
<evidence type="ECO:0000313" key="5">
    <source>
        <dbReference type="EMBL" id="CAD6991474.1"/>
    </source>
</evidence>
<dbReference type="PANTHER" id="PTHR15818:SF2">
    <property type="entry name" value="G-PATCH DOMAIN AND KOW MOTIFS-CONTAINING PROTEIN"/>
    <property type="match status" value="1"/>
</dbReference>
<feature type="compositionally biased region" description="Basic and acidic residues" evidence="3">
    <location>
        <begin position="407"/>
        <end position="423"/>
    </location>
</feature>
<evidence type="ECO:0000256" key="2">
    <source>
        <dbReference type="ARBA" id="ARBA00023242"/>
    </source>
</evidence>
<feature type="compositionally biased region" description="Low complexity" evidence="3">
    <location>
        <begin position="452"/>
        <end position="462"/>
    </location>
</feature>
<feature type="compositionally biased region" description="Basic residues" evidence="3">
    <location>
        <begin position="472"/>
        <end position="496"/>
    </location>
</feature>
<comment type="subcellular location">
    <subcellularLocation>
        <location evidence="1">Nucleus</location>
    </subcellularLocation>
</comment>
<dbReference type="AlphaFoldDB" id="A0A811TXB9"/>
<dbReference type="GO" id="GO:0005681">
    <property type="term" value="C:spliceosomal complex"/>
    <property type="evidence" value="ECO:0007669"/>
    <property type="project" value="TreeGrafter"/>
</dbReference>
<keyword evidence="6" id="KW-1185">Reference proteome</keyword>
<name>A0A811TXB9_CERCA</name>
<evidence type="ECO:0000256" key="1">
    <source>
        <dbReference type="ARBA" id="ARBA00004123"/>
    </source>
</evidence>
<dbReference type="GO" id="GO:0000398">
    <property type="term" value="P:mRNA splicing, via spliceosome"/>
    <property type="evidence" value="ECO:0007669"/>
    <property type="project" value="InterPro"/>
</dbReference>
<feature type="region of interest" description="Disordered" evidence="3">
    <location>
        <begin position="304"/>
        <end position="323"/>
    </location>
</feature>
<feature type="compositionally biased region" description="Basic and acidic residues" evidence="3">
    <location>
        <begin position="331"/>
        <end position="356"/>
    </location>
</feature>
<dbReference type="InterPro" id="IPR026822">
    <property type="entry name" value="Spp2/MOS2_G-patch"/>
</dbReference>
<feature type="region of interest" description="Disordered" evidence="3">
    <location>
        <begin position="331"/>
        <end position="543"/>
    </location>
</feature>
<accession>A0A811TXB9</accession>
<feature type="domain" description="Spp2/MOS2 G-patch" evidence="4">
    <location>
        <begin position="148"/>
        <end position="203"/>
    </location>
</feature>
<evidence type="ECO:0000259" key="4">
    <source>
        <dbReference type="Pfam" id="PF12656"/>
    </source>
</evidence>
<dbReference type="EMBL" id="CAJHJT010000001">
    <property type="protein sequence ID" value="CAD6991474.1"/>
    <property type="molecule type" value="Genomic_DNA"/>
</dbReference>
<organism evidence="5 6">
    <name type="scientific">Ceratitis capitata</name>
    <name type="common">Mediterranean fruit fly</name>
    <name type="synonym">Tephritis capitata</name>
    <dbReference type="NCBI Taxonomy" id="7213"/>
    <lineage>
        <taxon>Eukaryota</taxon>
        <taxon>Metazoa</taxon>
        <taxon>Ecdysozoa</taxon>
        <taxon>Arthropoda</taxon>
        <taxon>Hexapoda</taxon>
        <taxon>Insecta</taxon>
        <taxon>Pterygota</taxon>
        <taxon>Neoptera</taxon>
        <taxon>Endopterygota</taxon>
        <taxon>Diptera</taxon>
        <taxon>Brachycera</taxon>
        <taxon>Muscomorpha</taxon>
        <taxon>Tephritoidea</taxon>
        <taxon>Tephritidae</taxon>
        <taxon>Ceratitis</taxon>
        <taxon>Ceratitis</taxon>
    </lineage>
</organism>
<feature type="compositionally biased region" description="Basic residues" evidence="3">
    <location>
        <begin position="515"/>
        <end position="534"/>
    </location>
</feature>
<dbReference type="Pfam" id="PF12656">
    <property type="entry name" value="G-patch_2"/>
    <property type="match status" value="1"/>
</dbReference>
<dbReference type="InterPro" id="IPR041993">
    <property type="entry name" value="GPKOW_KOW1"/>
</dbReference>
<keyword evidence="2" id="KW-0539">Nucleus</keyword>
<dbReference type="InterPro" id="IPR045166">
    <property type="entry name" value="Spp2-like"/>
</dbReference>
<dbReference type="CDD" id="cd13152">
    <property type="entry name" value="KOW_GPKOW_A"/>
    <property type="match status" value="1"/>
</dbReference>
<protein>
    <submittedName>
        <fullName evidence="5">(Mediterranean fruit fly) hypothetical protein</fullName>
    </submittedName>
</protein>
<comment type="caution">
    <text evidence="5">The sequence shown here is derived from an EMBL/GenBank/DDBJ whole genome shotgun (WGS) entry which is preliminary data.</text>
</comment>
<gene>
    <name evidence="5" type="ORF">CCAP1982_LOCUS399</name>
</gene>
<proteinExistence type="predicted"/>
<evidence type="ECO:0000256" key="3">
    <source>
        <dbReference type="SAM" id="MobiDB-lite"/>
    </source>
</evidence>
<dbReference type="PANTHER" id="PTHR15818">
    <property type="entry name" value="G PATCH AND KOW-CONTAINING"/>
    <property type="match status" value="1"/>
</dbReference>